<keyword evidence="3" id="KW-1185">Reference proteome</keyword>
<sequence>MNIQQQPITKNEQNFEKNQNDTFQYRLHKQYSVQQNKWCKAIAFNKNSTILAIGCNEIIKLYEFKEGDLKLFKSIQGHSFDVNCLKWSNYQNQLISAGYDGKILFWSINSINHQKLIMKFVIHSLSITCLIMNTQENFLITGSMDQTIQIMNQNYQKFDWNTFQVIKEHVDTIFALSLSQNQKKLISCGYDNLIIVLENNGLATQKNYWIVKQKIITNVHGYRLCFLKDYLFAFQPYNKEELWIFDDQNLQKQFKSSKIIQIKSECDDFASLFPQQFIQNKRIILSKNGNFIHLIKFLDQDDFQVIQEIDFGDQCIYGQLSPNGKYLVTWDNKSNFIQIRLLDEQQ</sequence>
<accession>A0A8S1Q376</accession>
<reference evidence="2" key="1">
    <citation type="submission" date="2021-01" db="EMBL/GenBank/DDBJ databases">
        <authorList>
            <consortium name="Genoscope - CEA"/>
            <person name="William W."/>
        </authorList>
    </citation>
    <scope>NUCLEOTIDE SEQUENCE</scope>
</reference>
<dbReference type="Proteomes" id="UP000692954">
    <property type="component" value="Unassembled WGS sequence"/>
</dbReference>
<dbReference type="GO" id="GO:0016226">
    <property type="term" value="P:iron-sulfur cluster assembly"/>
    <property type="evidence" value="ECO:0007669"/>
    <property type="project" value="TreeGrafter"/>
</dbReference>
<gene>
    <name evidence="2" type="ORF">PSON_ATCC_30995.1.T0940190</name>
</gene>
<evidence type="ECO:0000313" key="3">
    <source>
        <dbReference type="Proteomes" id="UP000692954"/>
    </source>
</evidence>
<proteinExistence type="predicted"/>
<dbReference type="Pfam" id="PF00400">
    <property type="entry name" value="WD40"/>
    <property type="match status" value="3"/>
</dbReference>
<dbReference type="PANTHER" id="PTHR19920">
    <property type="entry name" value="WD40 PROTEIN CIAO1"/>
    <property type="match status" value="1"/>
</dbReference>
<comment type="caution">
    <text evidence="2">The sequence shown here is derived from an EMBL/GenBank/DDBJ whole genome shotgun (WGS) entry which is preliminary data.</text>
</comment>
<dbReference type="InterPro" id="IPR001680">
    <property type="entry name" value="WD40_rpt"/>
</dbReference>
<evidence type="ECO:0000313" key="2">
    <source>
        <dbReference type="EMBL" id="CAD8109908.1"/>
    </source>
</evidence>
<organism evidence="2 3">
    <name type="scientific">Paramecium sonneborni</name>
    <dbReference type="NCBI Taxonomy" id="65129"/>
    <lineage>
        <taxon>Eukaryota</taxon>
        <taxon>Sar</taxon>
        <taxon>Alveolata</taxon>
        <taxon>Ciliophora</taxon>
        <taxon>Intramacronucleata</taxon>
        <taxon>Oligohymenophorea</taxon>
        <taxon>Peniculida</taxon>
        <taxon>Parameciidae</taxon>
        <taxon>Paramecium</taxon>
    </lineage>
</organism>
<dbReference type="SMART" id="SM00320">
    <property type="entry name" value="WD40"/>
    <property type="match status" value="4"/>
</dbReference>
<keyword evidence="1" id="KW-0853">WD repeat</keyword>
<dbReference type="GO" id="GO:0097361">
    <property type="term" value="C:cytosolic [4Fe-4S] assembly targeting complex"/>
    <property type="evidence" value="ECO:0007669"/>
    <property type="project" value="TreeGrafter"/>
</dbReference>
<evidence type="ECO:0000256" key="1">
    <source>
        <dbReference type="PROSITE-ProRule" id="PRU00221"/>
    </source>
</evidence>
<feature type="repeat" description="WD" evidence="1">
    <location>
        <begin position="75"/>
        <end position="110"/>
    </location>
</feature>
<evidence type="ECO:0008006" key="4">
    <source>
        <dbReference type="Google" id="ProtNLM"/>
    </source>
</evidence>
<name>A0A8S1Q376_9CILI</name>
<dbReference type="AlphaFoldDB" id="A0A8S1Q376"/>
<protein>
    <recommendedName>
        <fullName evidence="4">WD40-repeat-containing domain</fullName>
    </recommendedName>
</protein>
<dbReference type="EMBL" id="CAJJDN010000094">
    <property type="protein sequence ID" value="CAD8109908.1"/>
    <property type="molecule type" value="Genomic_DNA"/>
</dbReference>
<dbReference type="OrthoDB" id="309423at2759"/>
<dbReference type="PANTHER" id="PTHR19920:SF0">
    <property type="entry name" value="CYTOSOLIC IRON-SULFUR PROTEIN ASSEMBLY PROTEIN CIAO1-RELATED"/>
    <property type="match status" value="1"/>
</dbReference>
<dbReference type="PROSITE" id="PS50294">
    <property type="entry name" value="WD_REPEATS_REGION"/>
    <property type="match status" value="1"/>
</dbReference>
<dbReference type="PROSITE" id="PS50082">
    <property type="entry name" value="WD_REPEATS_2"/>
    <property type="match status" value="1"/>
</dbReference>